<dbReference type="InterPro" id="IPR042095">
    <property type="entry name" value="SUMF_sf"/>
</dbReference>
<comment type="similarity">
    <text evidence="1">Belongs to the sulfatase-modifying factor family.</text>
</comment>
<evidence type="ECO:0000256" key="2">
    <source>
        <dbReference type="SAM" id="Phobius"/>
    </source>
</evidence>
<feature type="domain" description="Sulfatase-modifying factor enzyme-like" evidence="3">
    <location>
        <begin position="74"/>
        <end position="340"/>
    </location>
</feature>
<dbReference type="GO" id="GO:0005783">
    <property type="term" value="C:endoplasmic reticulum"/>
    <property type="evidence" value="ECO:0007669"/>
    <property type="project" value="TreeGrafter"/>
</dbReference>
<dbReference type="PANTHER" id="PTHR23150">
    <property type="entry name" value="SULFATASE MODIFYING FACTOR 1, 2"/>
    <property type="match status" value="1"/>
</dbReference>
<dbReference type="GO" id="GO:0120147">
    <property type="term" value="F:formylglycine-generating oxidase activity"/>
    <property type="evidence" value="ECO:0007669"/>
    <property type="project" value="TreeGrafter"/>
</dbReference>
<protein>
    <recommendedName>
        <fullName evidence="3">Sulfatase-modifying factor enzyme-like domain-containing protein</fullName>
    </recommendedName>
</protein>
<dbReference type="InterPro" id="IPR016187">
    <property type="entry name" value="CTDL_fold"/>
</dbReference>
<comment type="caution">
    <text evidence="4">The sequence shown here is derived from an EMBL/GenBank/DDBJ whole genome shotgun (WGS) entry which is preliminary data.</text>
</comment>
<name>A0A834MCP3_RHYFE</name>
<evidence type="ECO:0000313" key="4">
    <source>
        <dbReference type="EMBL" id="KAF7279776.1"/>
    </source>
</evidence>
<dbReference type="InterPro" id="IPR051043">
    <property type="entry name" value="Sulfatase_Mod_Factor_Kinase"/>
</dbReference>
<keyword evidence="2" id="KW-0812">Transmembrane</keyword>
<keyword evidence="2" id="KW-1133">Transmembrane helix</keyword>
<dbReference type="InterPro" id="IPR005532">
    <property type="entry name" value="SUMF_dom"/>
</dbReference>
<dbReference type="Pfam" id="PF03781">
    <property type="entry name" value="FGE-sulfatase"/>
    <property type="match status" value="1"/>
</dbReference>
<organism evidence="4 5">
    <name type="scientific">Rhynchophorus ferrugineus</name>
    <name type="common">Red palm weevil</name>
    <name type="synonym">Curculio ferrugineus</name>
    <dbReference type="NCBI Taxonomy" id="354439"/>
    <lineage>
        <taxon>Eukaryota</taxon>
        <taxon>Metazoa</taxon>
        <taxon>Ecdysozoa</taxon>
        <taxon>Arthropoda</taxon>
        <taxon>Hexapoda</taxon>
        <taxon>Insecta</taxon>
        <taxon>Pterygota</taxon>
        <taxon>Neoptera</taxon>
        <taxon>Endopterygota</taxon>
        <taxon>Coleoptera</taxon>
        <taxon>Polyphaga</taxon>
        <taxon>Cucujiformia</taxon>
        <taxon>Curculionidae</taxon>
        <taxon>Dryophthorinae</taxon>
        <taxon>Rhynchophorus</taxon>
    </lineage>
</organism>
<evidence type="ECO:0000259" key="3">
    <source>
        <dbReference type="Pfam" id="PF03781"/>
    </source>
</evidence>
<evidence type="ECO:0000313" key="5">
    <source>
        <dbReference type="Proteomes" id="UP000625711"/>
    </source>
</evidence>
<dbReference type="PANTHER" id="PTHR23150:SF19">
    <property type="entry name" value="FORMYLGLYCINE-GENERATING ENZYME"/>
    <property type="match status" value="1"/>
</dbReference>
<dbReference type="EMBL" id="JAACXV010000341">
    <property type="protein sequence ID" value="KAF7279776.1"/>
    <property type="molecule type" value="Genomic_DNA"/>
</dbReference>
<sequence>MLSRFNVFVFIQCEIWTTFMFTLLWFKRRSKYCNCNLNRNGQCSKEENEIRPGHKYSSDLNYEEITPKASFDISNMVLIKSDTFEMGTNKPVFVADMEGPARNVTVNHDYYLDKYEVSNKDFHNFVRETGYKSEAENFGDSFVFEMTLPEKERNSYQDLRAAQAPWWIKLNGAMWKHPEGPESTIEDRMNHPVIHISWNDANSYCKHIGKRLPTEAEWEMACRGGLKQKLYPWGNKLNPKGKHWTNIWQGEFPKVNTAEDGYLFTSPVDAFPPNKFGLFNMAGNVWEWVQDDWFNDPENSKVKKGGSFLCHESYCWRYRCAARSSNTKDSTASNLGFRCAGDIS</sequence>
<dbReference type="OrthoDB" id="659at2759"/>
<feature type="transmembrane region" description="Helical" evidence="2">
    <location>
        <begin position="7"/>
        <end position="26"/>
    </location>
</feature>
<keyword evidence="2" id="KW-0472">Membrane</keyword>
<keyword evidence="5" id="KW-1185">Reference proteome</keyword>
<evidence type="ECO:0000256" key="1">
    <source>
        <dbReference type="ARBA" id="ARBA00005310"/>
    </source>
</evidence>
<gene>
    <name evidence="4" type="ORF">GWI33_006759</name>
</gene>
<accession>A0A834MCP3</accession>
<proteinExistence type="inferred from homology"/>
<dbReference type="SUPFAM" id="SSF56436">
    <property type="entry name" value="C-type lectin-like"/>
    <property type="match status" value="1"/>
</dbReference>
<reference evidence="4" key="1">
    <citation type="submission" date="2020-08" db="EMBL/GenBank/DDBJ databases">
        <title>Genome sequencing and assembly of the red palm weevil Rhynchophorus ferrugineus.</title>
        <authorList>
            <person name="Dias G.B."/>
            <person name="Bergman C.M."/>
            <person name="Manee M."/>
        </authorList>
    </citation>
    <scope>NUCLEOTIDE SEQUENCE</scope>
    <source>
        <strain evidence="4">AA-2017</strain>
        <tissue evidence="4">Whole larva</tissue>
    </source>
</reference>
<dbReference type="Proteomes" id="UP000625711">
    <property type="component" value="Unassembled WGS sequence"/>
</dbReference>
<dbReference type="AlphaFoldDB" id="A0A834MCP3"/>
<dbReference type="Gene3D" id="3.90.1580.10">
    <property type="entry name" value="paralog of FGE (formylglycine-generating enzyme)"/>
    <property type="match status" value="1"/>
</dbReference>